<evidence type="ECO:0000256" key="4">
    <source>
        <dbReference type="ARBA" id="ARBA00022692"/>
    </source>
</evidence>
<evidence type="ECO:0000256" key="5">
    <source>
        <dbReference type="ARBA" id="ARBA00022989"/>
    </source>
</evidence>
<dbReference type="Pfam" id="PF00005">
    <property type="entry name" value="ABC_tran"/>
    <property type="match status" value="1"/>
</dbReference>
<evidence type="ECO:0000313" key="9">
    <source>
        <dbReference type="EMBL" id="KAK7336535.1"/>
    </source>
</evidence>
<feature type="transmembrane region" description="Helical" evidence="7">
    <location>
        <begin position="348"/>
        <end position="372"/>
    </location>
</feature>
<sequence length="483" mass="53682">MMMTWEDVTVELPTVTVTVTVGGITHSLDNNKRLLDGITHSQCYVAQEEIFLGTLTVRETFTFSANMRLPSKMTKEEINRVVEETIIEMGLEDCADNRIGNWHSRGLSNGEKKRLSIGLEILTQPHVLLLDEPTTGLDSASAFYVIQALTNIARKGKIVICSIHQPCSETFSLFDDLLFLSCGETVYFGEANMALKPSSSNSALGMRTVEIRETLIGSYKSSEQMIIAKRIQQLKLNEEQEIEANISSSTTWWKQLCTLTKRSFINMTRDIGYYWLRMIFYIMVAISIGTLYFDIGTGNSSILARGKCVAFIYGFMICLSCGGLPFFIEELKVFYGERSKGHYGEAAYVVSNIISSFPFLLVLSIFSGTIIYYMVKFHPGFANYAFLCINLFCCLSVVESCIMVVASVVQNVLMGLVTGTGVIGQFKNEMLGVELDPEQPGDPKISGEEVLTLIFGVPLSHDKWCIGYLIISPQVATFLGAPP</sequence>
<feature type="domain" description="ABC transporter" evidence="8">
    <location>
        <begin position="3"/>
        <end position="207"/>
    </location>
</feature>
<proteinExistence type="inferred from homology"/>
<dbReference type="InterPro" id="IPR052215">
    <property type="entry name" value="Plant_ABCG"/>
</dbReference>
<protein>
    <recommendedName>
        <fullName evidence="8">ABC transporter domain-containing protein</fullName>
    </recommendedName>
</protein>
<keyword evidence="6 7" id="KW-0472">Membrane</keyword>
<dbReference type="PANTHER" id="PTHR48042:SF8">
    <property type="entry name" value="ABC-2 TYPE TRANSPORTER TRANSMEMBRANE DOMAIN-CONTAINING PROTEIN"/>
    <property type="match status" value="1"/>
</dbReference>
<dbReference type="GO" id="GO:0005524">
    <property type="term" value="F:ATP binding"/>
    <property type="evidence" value="ECO:0007669"/>
    <property type="project" value="InterPro"/>
</dbReference>
<evidence type="ECO:0000256" key="1">
    <source>
        <dbReference type="ARBA" id="ARBA00004141"/>
    </source>
</evidence>
<evidence type="ECO:0000256" key="7">
    <source>
        <dbReference type="SAM" id="Phobius"/>
    </source>
</evidence>
<evidence type="ECO:0000259" key="8">
    <source>
        <dbReference type="PROSITE" id="PS50893"/>
    </source>
</evidence>
<dbReference type="PROSITE" id="PS50893">
    <property type="entry name" value="ABC_TRANSPORTER_2"/>
    <property type="match status" value="1"/>
</dbReference>
<evidence type="ECO:0000256" key="6">
    <source>
        <dbReference type="ARBA" id="ARBA00023136"/>
    </source>
</evidence>
<reference evidence="9 10" key="1">
    <citation type="submission" date="2024-01" db="EMBL/GenBank/DDBJ databases">
        <title>The genomes of 5 underutilized Papilionoideae crops provide insights into root nodulation and disease resistanc.</title>
        <authorList>
            <person name="Jiang F."/>
        </authorList>
    </citation>
    <scope>NUCLEOTIDE SEQUENCE [LARGE SCALE GENOMIC DNA]</scope>
    <source>
        <strain evidence="9">LVBAO_FW01</strain>
        <tissue evidence="9">Leaves</tissue>
    </source>
</reference>
<keyword evidence="10" id="KW-1185">Reference proteome</keyword>
<dbReference type="GO" id="GO:0140359">
    <property type="term" value="F:ABC-type transporter activity"/>
    <property type="evidence" value="ECO:0007669"/>
    <property type="project" value="InterPro"/>
</dbReference>
<evidence type="ECO:0000313" key="10">
    <source>
        <dbReference type="Proteomes" id="UP001367508"/>
    </source>
</evidence>
<feature type="transmembrane region" description="Helical" evidence="7">
    <location>
        <begin position="384"/>
        <end position="409"/>
    </location>
</feature>
<dbReference type="EMBL" id="JAYMYQ010000004">
    <property type="protein sequence ID" value="KAK7336535.1"/>
    <property type="molecule type" value="Genomic_DNA"/>
</dbReference>
<evidence type="ECO:0000256" key="2">
    <source>
        <dbReference type="ARBA" id="ARBA00005814"/>
    </source>
</evidence>
<dbReference type="GO" id="GO:0016020">
    <property type="term" value="C:membrane"/>
    <property type="evidence" value="ECO:0007669"/>
    <property type="project" value="UniProtKB-SubCell"/>
</dbReference>
<dbReference type="InterPro" id="IPR003439">
    <property type="entry name" value="ABC_transporter-like_ATP-bd"/>
</dbReference>
<keyword evidence="3" id="KW-0813">Transport</keyword>
<keyword evidence="4 7" id="KW-0812">Transmembrane</keyword>
<accession>A0AAN9LI94</accession>
<dbReference type="Pfam" id="PF01061">
    <property type="entry name" value="ABC2_membrane"/>
    <property type="match status" value="1"/>
</dbReference>
<dbReference type="PANTHER" id="PTHR48042">
    <property type="entry name" value="ABC TRANSPORTER G FAMILY MEMBER 11"/>
    <property type="match status" value="1"/>
</dbReference>
<keyword evidence="5 7" id="KW-1133">Transmembrane helix</keyword>
<comment type="subcellular location">
    <subcellularLocation>
        <location evidence="1">Membrane</location>
        <topology evidence="1">Multi-pass membrane protein</topology>
    </subcellularLocation>
</comment>
<feature type="transmembrane region" description="Helical" evidence="7">
    <location>
        <begin position="274"/>
        <end position="296"/>
    </location>
</feature>
<organism evidence="9 10">
    <name type="scientific">Canavalia gladiata</name>
    <name type="common">Sword bean</name>
    <name type="synonym">Dolichos gladiatus</name>
    <dbReference type="NCBI Taxonomy" id="3824"/>
    <lineage>
        <taxon>Eukaryota</taxon>
        <taxon>Viridiplantae</taxon>
        <taxon>Streptophyta</taxon>
        <taxon>Embryophyta</taxon>
        <taxon>Tracheophyta</taxon>
        <taxon>Spermatophyta</taxon>
        <taxon>Magnoliopsida</taxon>
        <taxon>eudicotyledons</taxon>
        <taxon>Gunneridae</taxon>
        <taxon>Pentapetalae</taxon>
        <taxon>rosids</taxon>
        <taxon>fabids</taxon>
        <taxon>Fabales</taxon>
        <taxon>Fabaceae</taxon>
        <taxon>Papilionoideae</taxon>
        <taxon>50 kb inversion clade</taxon>
        <taxon>NPAAA clade</taxon>
        <taxon>indigoferoid/millettioid clade</taxon>
        <taxon>Phaseoleae</taxon>
        <taxon>Canavalia</taxon>
    </lineage>
</organism>
<dbReference type="InterPro" id="IPR027417">
    <property type="entry name" value="P-loop_NTPase"/>
</dbReference>
<feature type="transmembrane region" description="Helical" evidence="7">
    <location>
        <begin position="308"/>
        <end position="328"/>
    </location>
</feature>
<dbReference type="InterPro" id="IPR013525">
    <property type="entry name" value="ABC2_TM"/>
</dbReference>
<dbReference type="GO" id="GO:0016887">
    <property type="term" value="F:ATP hydrolysis activity"/>
    <property type="evidence" value="ECO:0007669"/>
    <property type="project" value="InterPro"/>
</dbReference>
<evidence type="ECO:0000256" key="3">
    <source>
        <dbReference type="ARBA" id="ARBA00022448"/>
    </source>
</evidence>
<gene>
    <name evidence="9" type="ORF">VNO77_17078</name>
</gene>
<dbReference type="AlphaFoldDB" id="A0AAN9LI94"/>
<name>A0AAN9LI94_CANGL</name>
<dbReference type="Gene3D" id="3.40.50.300">
    <property type="entry name" value="P-loop containing nucleotide triphosphate hydrolases"/>
    <property type="match status" value="1"/>
</dbReference>
<dbReference type="Proteomes" id="UP001367508">
    <property type="component" value="Unassembled WGS sequence"/>
</dbReference>
<dbReference type="SUPFAM" id="SSF52540">
    <property type="entry name" value="P-loop containing nucleoside triphosphate hydrolases"/>
    <property type="match status" value="1"/>
</dbReference>
<comment type="caution">
    <text evidence="9">The sequence shown here is derived from an EMBL/GenBank/DDBJ whole genome shotgun (WGS) entry which is preliminary data.</text>
</comment>
<comment type="similarity">
    <text evidence="2">Belongs to the ABC transporter superfamily. ABCG family. Eye pigment precursor importer (TC 3.A.1.204) subfamily.</text>
</comment>